<protein>
    <submittedName>
        <fullName evidence="2">Short chain dehydrogenase/reductase family oxidoreductase</fullName>
        <ecNumber evidence="2">1.1.1.100</ecNumber>
    </submittedName>
</protein>
<organism evidence="2 3">
    <name type="scientific">Staphylococcus intermedius NCTC 11048</name>
    <dbReference type="NCBI Taxonomy" id="1141106"/>
    <lineage>
        <taxon>Bacteria</taxon>
        <taxon>Bacillati</taxon>
        <taxon>Bacillota</taxon>
        <taxon>Bacilli</taxon>
        <taxon>Bacillales</taxon>
        <taxon>Staphylococcaceae</taxon>
        <taxon>Staphylococcus</taxon>
        <taxon>Staphylococcus intermedius group</taxon>
    </lineage>
</organism>
<evidence type="ECO:0000313" key="3">
    <source>
        <dbReference type="Proteomes" id="UP000255549"/>
    </source>
</evidence>
<dbReference type="Pfam" id="PF13561">
    <property type="entry name" value="adh_short_C2"/>
    <property type="match status" value="1"/>
</dbReference>
<gene>
    <name evidence="2" type="primary">fabG_1</name>
    <name evidence="2" type="ORF">NCTC11048_01953</name>
</gene>
<dbReference type="EMBL" id="UHDP01000003">
    <property type="protein sequence ID" value="SUM46886.1"/>
    <property type="molecule type" value="Genomic_DNA"/>
</dbReference>
<name>A0A380G8X7_STAIN</name>
<dbReference type="NCBIfam" id="NF047420">
    <property type="entry name" value="EF_P_mod_YmfI"/>
    <property type="match status" value="1"/>
</dbReference>
<proteinExistence type="inferred from homology"/>
<dbReference type="PRINTS" id="PR00080">
    <property type="entry name" value="SDRFAMILY"/>
</dbReference>
<dbReference type="AlphaFoldDB" id="A0A380G8X7"/>
<dbReference type="PRINTS" id="PR00081">
    <property type="entry name" value="GDHRDH"/>
</dbReference>
<dbReference type="InterPro" id="IPR050259">
    <property type="entry name" value="SDR"/>
</dbReference>
<comment type="similarity">
    <text evidence="1">Belongs to the short-chain dehydrogenases/reductases (SDR) family.</text>
</comment>
<dbReference type="InterPro" id="IPR036291">
    <property type="entry name" value="NAD(P)-bd_dom_sf"/>
</dbReference>
<dbReference type="RefSeq" id="WP_019167804.1">
    <property type="nucleotide sequence ID" value="NZ_CAIB01000078.1"/>
</dbReference>
<dbReference type="Proteomes" id="UP000255549">
    <property type="component" value="Unassembled WGS sequence"/>
</dbReference>
<dbReference type="STRING" id="1141106.GCA_000308095_02023"/>
<dbReference type="InterPro" id="IPR002347">
    <property type="entry name" value="SDR_fam"/>
</dbReference>
<sequence length="234" mass="25686">MKAIVIGGSGTIGRAITHDLLSNGYEVIVTYHQTPLATLVEAYQGQPVQFVQLDLSQPVNLEEKLGFIQNLDVLVYASGHSLFGMLQDMTDTDIHEAYQVHVFHFIKITQYFVNQLIQSPHGRVVAISSIWGETGTSFETIYSSMKAAQIGFVKSLAKELARTSVTVNAIAPGVVAGTMTDALDIDAREALLEELPQNHWIDPKEIAHATRFLLSPLSQSITGTVQRINGGWYC</sequence>
<dbReference type="SUPFAM" id="SSF51735">
    <property type="entry name" value="NAD(P)-binding Rossmann-fold domains"/>
    <property type="match status" value="1"/>
</dbReference>
<dbReference type="PANTHER" id="PTHR42879:SF2">
    <property type="entry name" value="3-OXOACYL-[ACYL-CARRIER-PROTEIN] REDUCTASE FABG"/>
    <property type="match status" value="1"/>
</dbReference>
<keyword evidence="2" id="KW-0560">Oxidoreductase</keyword>
<evidence type="ECO:0000313" key="2">
    <source>
        <dbReference type="EMBL" id="SUM46886.1"/>
    </source>
</evidence>
<dbReference type="CDD" id="cd05233">
    <property type="entry name" value="SDR_c"/>
    <property type="match status" value="1"/>
</dbReference>
<dbReference type="EC" id="1.1.1.100" evidence="2"/>
<accession>A0A380G8X7</accession>
<dbReference type="Gene3D" id="3.40.50.720">
    <property type="entry name" value="NAD(P)-binding Rossmann-like Domain"/>
    <property type="match status" value="1"/>
</dbReference>
<dbReference type="PANTHER" id="PTHR42879">
    <property type="entry name" value="3-OXOACYL-(ACYL-CARRIER-PROTEIN) REDUCTASE"/>
    <property type="match status" value="1"/>
</dbReference>
<dbReference type="OrthoDB" id="9803333at2"/>
<dbReference type="GO" id="GO:0004316">
    <property type="term" value="F:3-oxoacyl-[acyl-carrier-protein] reductase (NADPH) activity"/>
    <property type="evidence" value="ECO:0007669"/>
    <property type="project" value="UniProtKB-EC"/>
</dbReference>
<evidence type="ECO:0000256" key="1">
    <source>
        <dbReference type="ARBA" id="ARBA00006484"/>
    </source>
</evidence>
<reference evidence="2 3" key="1">
    <citation type="submission" date="2018-06" db="EMBL/GenBank/DDBJ databases">
        <authorList>
            <consortium name="Pathogen Informatics"/>
            <person name="Doyle S."/>
        </authorList>
    </citation>
    <scope>NUCLEOTIDE SEQUENCE [LARGE SCALE GENOMIC DNA]</scope>
    <source>
        <strain evidence="3">NCTC 11048</strain>
    </source>
</reference>
<keyword evidence="3" id="KW-1185">Reference proteome</keyword>